<feature type="transmembrane region" description="Helical" evidence="1">
    <location>
        <begin position="15"/>
        <end position="37"/>
    </location>
</feature>
<dbReference type="OrthoDB" id="10306933at2759"/>
<keyword evidence="1" id="KW-0472">Membrane</keyword>
<name>A0A653CN34_CALMS</name>
<dbReference type="Proteomes" id="UP000410492">
    <property type="component" value="Unassembled WGS sequence"/>
</dbReference>
<feature type="transmembrane region" description="Helical" evidence="1">
    <location>
        <begin position="44"/>
        <end position="66"/>
    </location>
</feature>
<reference evidence="2 3" key="1">
    <citation type="submission" date="2019-01" db="EMBL/GenBank/DDBJ databases">
        <authorList>
            <person name="Sayadi A."/>
        </authorList>
    </citation>
    <scope>NUCLEOTIDE SEQUENCE [LARGE SCALE GENOMIC DNA]</scope>
</reference>
<feature type="transmembrane region" description="Helical" evidence="1">
    <location>
        <begin position="72"/>
        <end position="97"/>
    </location>
</feature>
<dbReference type="AlphaFoldDB" id="A0A653CN34"/>
<evidence type="ECO:0000256" key="1">
    <source>
        <dbReference type="SAM" id="Phobius"/>
    </source>
</evidence>
<sequence length="148" mass="17060">MGLEGQERWQCIDELIFFSSSLIMCLSVFILFIKVCIFDIFNPLIGLIVFIYFMMWLLGCVAVITSDYTYHWLNLGMVVAAYIFLTLFTMCITASYMDHKYRSEQIKEEVESLIPKKGGKPNCYRIPLTGALLKPIRPIPSPSKIVRK</sequence>
<gene>
    <name evidence="2" type="ORF">CALMAC_LOCUS10045</name>
</gene>
<keyword evidence="1" id="KW-1133">Transmembrane helix</keyword>
<keyword evidence="3" id="KW-1185">Reference proteome</keyword>
<organism evidence="2 3">
    <name type="scientific">Callosobruchus maculatus</name>
    <name type="common">Southern cowpea weevil</name>
    <name type="synonym">Pulse bruchid</name>
    <dbReference type="NCBI Taxonomy" id="64391"/>
    <lineage>
        <taxon>Eukaryota</taxon>
        <taxon>Metazoa</taxon>
        <taxon>Ecdysozoa</taxon>
        <taxon>Arthropoda</taxon>
        <taxon>Hexapoda</taxon>
        <taxon>Insecta</taxon>
        <taxon>Pterygota</taxon>
        <taxon>Neoptera</taxon>
        <taxon>Endopterygota</taxon>
        <taxon>Coleoptera</taxon>
        <taxon>Polyphaga</taxon>
        <taxon>Cucujiformia</taxon>
        <taxon>Chrysomeloidea</taxon>
        <taxon>Chrysomelidae</taxon>
        <taxon>Bruchinae</taxon>
        <taxon>Bruchini</taxon>
        <taxon>Callosobruchus</taxon>
    </lineage>
</organism>
<protein>
    <submittedName>
        <fullName evidence="2">Uncharacterized protein</fullName>
    </submittedName>
</protein>
<evidence type="ECO:0000313" key="3">
    <source>
        <dbReference type="Proteomes" id="UP000410492"/>
    </source>
</evidence>
<keyword evidence="1" id="KW-0812">Transmembrane</keyword>
<proteinExistence type="predicted"/>
<evidence type="ECO:0000313" key="2">
    <source>
        <dbReference type="EMBL" id="VEN48686.1"/>
    </source>
</evidence>
<dbReference type="EMBL" id="CAACVG010008142">
    <property type="protein sequence ID" value="VEN48686.1"/>
    <property type="molecule type" value="Genomic_DNA"/>
</dbReference>
<accession>A0A653CN34</accession>